<evidence type="ECO:0000256" key="3">
    <source>
        <dbReference type="ARBA" id="ARBA00007063"/>
    </source>
</evidence>
<dbReference type="Proteomes" id="UP000410492">
    <property type="component" value="Unassembled WGS sequence"/>
</dbReference>
<evidence type="ECO:0000256" key="1">
    <source>
        <dbReference type="ARBA" id="ARBA00004477"/>
    </source>
</evidence>
<evidence type="ECO:0000256" key="7">
    <source>
        <dbReference type="ARBA" id="ARBA00022824"/>
    </source>
</evidence>
<dbReference type="EC" id="2.4.1.-" evidence="10"/>
<feature type="transmembrane region" description="Helical" evidence="10">
    <location>
        <begin position="67"/>
        <end position="89"/>
    </location>
</feature>
<accession>A0A653BDV8</accession>
<comment type="caution">
    <text evidence="10">Lacks conserved residue(s) required for the propagation of feature annotation.</text>
</comment>
<evidence type="ECO:0000256" key="8">
    <source>
        <dbReference type="ARBA" id="ARBA00022989"/>
    </source>
</evidence>
<dbReference type="AlphaFoldDB" id="A0A653BDV8"/>
<dbReference type="PANTHER" id="PTHR22760:SF2">
    <property type="entry name" value="ALPHA-1,2-MANNOSYLTRANSFERASE ALG9"/>
    <property type="match status" value="1"/>
</dbReference>
<comment type="subcellular location">
    <subcellularLocation>
        <location evidence="1 10">Endoplasmic reticulum membrane</location>
        <topology evidence="1 10">Multi-pass membrane protein</topology>
    </subcellularLocation>
</comment>
<dbReference type="OrthoDB" id="6653132at2759"/>
<dbReference type="InterPro" id="IPR005599">
    <property type="entry name" value="GPI_mannosylTrfase"/>
</dbReference>
<sequence>MSLSPMYLWLAVMMFQAHKEERFLFPIYPFICLSGAVTTDILQKLCFRVYSMLKKVPSGTHYLDKTIFFMISIMVVTSCLGISRIFALYRNYHAPFDLMMELNRYPAETKMPPKADVQVCFGKEWHRYPSSFFLPNTNWHVRFVKSEFDGMLPAPYSSAINATALHHDYFNDQNKEEPSLYFDVEKCHFMIDLDLGTETDLEPIYANKKDRWKLVKSYPFLNAKLSHRYLRVFYVPFLTDEYVVFGNFSLLQSTKLKIK</sequence>
<proteinExistence type="inferred from homology"/>
<gene>
    <name evidence="11" type="ORF">CALMAC_LOCUS20</name>
</gene>
<protein>
    <recommendedName>
        <fullName evidence="10">Mannosyltransferase</fullName>
        <ecNumber evidence="10">2.4.1.-</ecNumber>
    </recommendedName>
</protein>
<organism evidence="11 12">
    <name type="scientific">Callosobruchus maculatus</name>
    <name type="common">Southern cowpea weevil</name>
    <name type="synonym">Pulse bruchid</name>
    <dbReference type="NCBI Taxonomy" id="64391"/>
    <lineage>
        <taxon>Eukaryota</taxon>
        <taxon>Metazoa</taxon>
        <taxon>Ecdysozoa</taxon>
        <taxon>Arthropoda</taxon>
        <taxon>Hexapoda</taxon>
        <taxon>Insecta</taxon>
        <taxon>Pterygota</taxon>
        <taxon>Neoptera</taxon>
        <taxon>Endopterygota</taxon>
        <taxon>Coleoptera</taxon>
        <taxon>Polyphaga</taxon>
        <taxon>Cucujiformia</taxon>
        <taxon>Chrysomeloidea</taxon>
        <taxon>Chrysomelidae</taxon>
        <taxon>Bruchinae</taxon>
        <taxon>Bruchini</taxon>
        <taxon>Callosobruchus</taxon>
    </lineage>
</organism>
<name>A0A653BDV8_CALMS</name>
<dbReference type="GO" id="GO:0005789">
    <property type="term" value="C:endoplasmic reticulum membrane"/>
    <property type="evidence" value="ECO:0007669"/>
    <property type="project" value="UniProtKB-SubCell"/>
</dbReference>
<dbReference type="EMBL" id="CAACVG010000022">
    <property type="protein sequence ID" value="VEN33484.1"/>
    <property type="molecule type" value="Genomic_DNA"/>
</dbReference>
<evidence type="ECO:0000256" key="2">
    <source>
        <dbReference type="ARBA" id="ARBA00004922"/>
    </source>
</evidence>
<dbReference type="GO" id="GO:0006487">
    <property type="term" value="P:protein N-linked glycosylation"/>
    <property type="evidence" value="ECO:0007669"/>
    <property type="project" value="TreeGrafter"/>
</dbReference>
<keyword evidence="8 10" id="KW-1133">Transmembrane helix</keyword>
<dbReference type="PANTHER" id="PTHR22760">
    <property type="entry name" value="GLYCOSYLTRANSFERASE"/>
    <property type="match status" value="1"/>
</dbReference>
<keyword evidence="6 10" id="KW-0812">Transmembrane</keyword>
<keyword evidence="7 10" id="KW-0256">Endoplasmic reticulum</keyword>
<dbReference type="UniPathway" id="UPA00378"/>
<evidence type="ECO:0000256" key="6">
    <source>
        <dbReference type="ARBA" id="ARBA00022692"/>
    </source>
</evidence>
<comment type="pathway">
    <text evidence="2">Protein modification; protein glycosylation.</text>
</comment>
<dbReference type="GO" id="GO:0000026">
    <property type="term" value="F:alpha-1,2-mannosyltransferase activity"/>
    <property type="evidence" value="ECO:0007669"/>
    <property type="project" value="TreeGrafter"/>
</dbReference>
<keyword evidence="9 10" id="KW-0472">Membrane</keyword>
<evidence type="ECO:0000256" key="9">
    <source>
        <dbReference type="ARBA" id="ARBA00023136"/>
    </source>
</evidence>
<feature type="transmembrane region" description="Helical" evidence="10">
    <location>
        <begin position="27"/>
        <end position="47"/>
    </location>
</feature>
<evidence type="ECO:0000313" key="12">
    <source>
        <dbReference type="Proteomes" id="UP000410492"/>
    </source>
</evidence>
<keyword evidence="12" id="KW-1185">Reference proteome</keyword>
<keyword evidence="4 10" id="KW-0328">Glycosyltransferase</keyword>
<evidence type="ECO:0000313" key="11">
    <source>
        <dbReference type="EMBL" id="VEN33484.1"/>
    </source>
</evidence>
<keyword evidence="5" id="KW-0808">Transferase</keyword>
<dbReference type="Pfam" id="PF03901">
    <property type="entry name" value="Glyco_transf_22"/>
    <property type="match status" value="1"/>
</dbReference>
<reference evidence="11 12" key="1">
    <citation type="submission" date="2019-01" db="EMBL/GenBank/DDBJ databases">
        <authorList>
            <person name="Sayadi A."/>
        </authorList>
    </citation>
    <scope>NUCLEOTIDE SEQUENCE [LARGE SCALE GENOMIC DNA]</scope>
</reference>
<evidence type="ECO:0000256" key="4">
    <source>
        <dbReference type="ARBA" id="ARBA00022676"/>
    </source>
</evidence>
<evidence type="ECO:0000256" key="10">
    <source>
        <dbReference type="RuleBase" id="RU363075"/>
    </source>
</evidence>
<evidence type="ECO:0000256" key="5">
    <source>
        <dbReference type="ARBA" id="ARBA00022679"/>
    </source>
</evidence>
<comment type="similarity">
    <text evidence="3 10">Belongs to the glycosyltransferase 22 family.</text>
</comment>